<protein>
    <submittedName>
        <fullName evidence="4">Uncharacterized protein</fullName>
    </submittedName>
</protein>
<feature type="region of interest" description="Disordered" evidence="3">
    <location>
        <begin position="80"/>
        <end position="113"/>
    </location>
</feature>
<reference evidence="5" key="1">
    <citation type="journal article" date="2010" name="Genome Biol.">
        <title>Genome sequence of the necrotrophic plant pathogen Pythium ultimum reveals original pathogenicity mechanisms and effector repertoire.</title>
        <authorList>
            <person name="Levesque C.A."/>
            <person name="Brouwer H."/>
            <person name="Cano L."/>
            <person name="Hamilton J.P."/>
            <person name="Holt C."/>
            <person name="Huitema E."/>
            <person name="Raffaele S."/>
            <person name="Robideau G.P."/>
            <person name="Thines M."/>
            <person name="Win J."/>
            <person name="Zerillo M.M."/>
            <person name="Beakes G.W."/>
            <person name="Boore J.L."/>
            <person name="Busam D."/>
            <person name="Dumas B."/>
            <person name="Ferriera S."/>
            <person name="Fuerstenberg S.I."/>
            <person name="Gachon C.M."/>
            <person name="Gaulin E."/>
            <person name="Govers F."/>
            <person name="Grenville-Briggs L."/>
            <person name="Horner N."/>
            <person name="Hostetler J."/>
            <person name="Jiang R.H."/>
            <person name="Johnson J."/>
            <person name="Krajaejun T."/>
            <person name="Lin H."/>
            <person name="Meijer H.J."/>
            <person name="Moore B."/>
            <person name="Morris P."/>
            <person name="Phuntmart V."/>
            <person name="Puiu D."/>
            <person name="Shetty J."/>
            <person name="Stajich J.E."/>
            <person name="Tripathy S."/>
            <person name="Wawra S."/>
            <person name="van West P."/>
            <person name="Whitty B.R."/>
            <person name="Coutinho P.M."/>
            <person name="Henrissat B."/>
            <person name="Martin F."/>
            <person name="Thomas P.D."/>
            <person name="Tyler B.M."/>
            <person name="De Vries R.P."/>
            <person name="Kamoun S."/>
            <person name="Yandell M."/>
            <person name="Tisserat N."/>
            <person name="Buell C.R."/>
        </authorList>
    </citation>
    <scope>NUCLEOTIDE SEQUENCE</scope>
    <source>
        <strain evidence="5">DAOM:BR144</strain>
    </source>
</reference>
<evidence type="ECO:0000313" key="5">
    <source>
        <dbReference type="Proteomes" id="UP000019132"/>
    </source>
</evidence>
<dbReference type="GO" id="GO:0030677">
    <property type="term" value="C:ribonuclease P complex"/>
    <property type="evidence" value="ECO:0007669"/>
    <property type="project" value="InterPro"/>
</dbReference>
<evidence type="ECO:0000313" key="4">
    <source>
        <dbReference type="EnsemblProtists" id="PYU1_T002382"/>
    </source>
</evidence>
<dbReference type="Proteomes" id="UP000019132">
    <property type="component" value="Unassembled WGS sequence"/>
</dbReference>
<dbReference type="SUPFAM" id="SSF101744">
    <property type="entry name" value="Rof/RNase P subunit-like"/>
    <property type="match status" value="1"/>
</dbReference>
<dbReference type="AlphaFoldDB" id="K3WBP1"/>
<dbReference type="Gene3D" id="2.30.30.210">
    <property type="entry name" value="Ribonuclease P/MRP, subunit p29"/>
    <property type="match status" value="1"/>
</dbReference>
<dbReference type="InParanoid" id="K3WBP1"/>
<proteinExistence type="inferred from homology"/>
<dbReference type="GO" id="GO:0033204">
    <property type="term" value="F:ribonuclease P RNA binding"/>
    <property type="evidence" value="ECO:0007669"/>
    <property type="project" value="InterPro"/>
</dbReference>
<dbReference type="OMA" id="KADYNGC"/>
<feature type="region of interest" description="Disordered" evidence="3">
    <location>
        <begin position="26"/>
        <end position="66"/>
    </location>
</feature>
<evidence type="ECO:0000256" key="3">
    <source>
        <dbReference type="SAM" id="MobiDB-lite"/>
    </source>
</evidence>
<comment type="similarity">
    <text evidence="2">Belongs to the eukaryotic/archaeal RNase P protein component 1 family.</text>
</comment>
<dbReference type="Pfam" id="PF01868">
    <property type="entry name" value="RNase_P-MRP_p29"/>
    <property type="match status" value="1"/>
</dbReference>
<dbReference type="STRING" id="431595.K3WBP1"/>
<dbReference type="PANTHER" id="PTHR13348">
    <property type="entry name" value="RIBONUCLEASE P SUBUNIT P29"/>
    <property type="match status" value="1"/>
</dbReference>
<dbReference type="GO" id="GO:0000172">
    <property type="term" value="C:ribonuclease MRP complex"/>
    <property type="evidence" value="ECO:0007669"/>
    <property type="project" value="InterPro"/>
</dbReference>
<name>K3WBP1_GLOUD</name>
<feature type="compositionally biased region" description="Low complexity" evidence="3">
    <location>
        <begin position="80"/>
        <end position="106"/>
    </location>
</feature>
<dbReference type="GO" id="GO:0001682">
    <property type="term" value="P:tRNA 5'-leader removal"/>
    <property type="evidence" value="ECO:0007669"/>
    <property type="project" value="InterPro"/>
</dbReference>
<comment type="subcellular location">
    <subcellularLocation>
        <location evidence="1">Nucleus</location>
    </subcellularLocation>
</comment>
<reference evidence="4" key="3">
    <citation type="submission" date="2014-11" db="UniProtKB">
        <authorList>
            <consortium name="EnsemblProtists"/>
        </authorList>
    </citation>
    <scope>IDENTIFICATION</scope>
    <source>
        <strain evidence="4">DAOM BR144</strain>
    </source>
</reference>
<organism evidence="4 5">
    <name type="scientific">Globisporangium ultimum (strain ATCC 200006 / CBS 805.95 / DAOM BR144)</name>
    <name type="common">Pythium ultimum</name>
    <dbReference type="NCBI Taxonomy" id="431595"/>
    <lineage>
        <taxon>Eukaryota</taxon>
        <taxon>Sar</taxon>
        <taxon>Stramenopiles</taxon>
        <taxon>Oomycota</taxon>
        <taxon>Peronosporomycetes</taxon>
        <taxon>Pythiales</taxon>
        <taxon>Pythiaceae</taxon>
        <taxon>Globisporangium</taxon>
    </lineage>
</organism>
<evidence type="ECO:0000256" key="1">
    <source>
        <dbReference type="ARBA" id="ARBA00004123"/>
    </source>
</evidence>
<dbReference type="InterPro" id="IPR036980">
    <property type="entry name" value="RNase_P/MRP_Rpp29_sf"/>
</dbReference>
<evidence type="ECO:0000256" key="2">
    <source>
        <dbReference type="ARBA" id="ARBA00006181"/>
    </source>
</evidence>
<reference evidence="5" key="2">
    <citation type="submission" date="2010-04" db="EMBL/GenBank/DDBJ databases">
        <authorList>
            <person name="Buell R."/>
            <person name="Hamilton J."/>
            <person name="Hostetler J."/>
        </authorList>
    </citation>
    <scope>NUCLEOTIDE SEQUENCE [LARGE SCALE GENOMIC DNA]</scope>
    <source>
        <strain evidence="5">DAOM:BR144</strain>
    </source>
</reference>
<dbReference type="eggNOG" id="KOG4046">
    <property type="taxonomic scope" value="Eukaryota"/>
</dbReference>
<accession>K3WBP1</accession>
<dbReference type="HOGENOM" id="CLU_053430_0_0_1"/>
<keyword evidence="5" id="KW-1185">Reference proteome</keyword>
<dbReference type="GO" id="GO:0006364">
    <property type="term" value="P:rRNA processing"/>
    <property type="evidence" value="ECO:0007669"/>
    <property type="project" value="TreeGrafter"/>
</dbReference>
<dbReference type="InterPro" id="IPR002730">
    <property type="entry name" value="Rpp29/RNP1"/>
</dbReference>
<dbReference type="VEuPathDB" id="FungiDB:PYU1_G002379"/>
<dbReference type="PANTHER" id="PTHR13348:SF0">
    <property type="entry name" value="RIBONUCLEASE P PROTEIN SUBUNIT P29"/>
    <property type="match status" value="1"/>
</dbReference>
<dbReference type="SMART" id="SM00538">
    <property type="entry name" value="POP4"/>
    <property type="match status" value="1"/>
</dbReference>
<dbReference type="InterPro" id="IPR023534">
    <property type="entry name" value="Rof/RNase_P-like"/>
</dbReference>
<dbReference type="GO" id="GO:0005634">
    <property type="term" value="C:nucleus"/>
    <property type="evidence" value="ECO:0007669"/>
    <property type="project" value="UniProtKB-SubCell"/>
</dbReference>
<dbReference type="InterPro" id="IPR016848">
    <property type="entry name" value="RNase_P/MRP_Rpp29-subunit"/>
</dbReference>
<dbReference type="EnsemblProtists" id="PYU1_T002382">
    <property type="protein sequence ID" value="PYU1_T002382"/>
    <property type="gene ID" value="PYU1_G002379"/>
</dbReference>
<sequence>MAGDAAGGGKKRPRVDLLASLDAAFAAKPQKPASKYTSQAAVKEAEATSQQAYLHKRKPKKQSANVNTNANASANANANANAIGSNSKQGDARNGNSNSSNNSSRGQKPPADPLYGKLPVDILAVGLKNCSLLPQVATLNKVGVQNATLKQYLGTVMREGVAAEKLKNKVLQLDNPIKKPTATAGATNVTNMHAGKRLSARQRRRLGLHVIKKGERMQVADAEQLCAIWRRYARDFIGADFEGAVDDRARNAKVQFKFKSMDLSGCPIEVIASENPTIVGAEGIIIAEKQQVLQICTRASGKVITLPKQGSRFRVALDDRRCVLLDGSWLLNRTKL</sequence>